<dbReference type="RefSeq" id="WP_370595377.1">
    <property type="nucleotide sequence ID" value="NZ_JALBUR010000002.1"/>
</dbReference>
<accession>A0AB35U246</accession>
<protein>
    <recommendedName>
        <fullName evidence="3">Transposase</fullName>
    </recommendedName>
</protein>
<evidence type="ECO:0000313" key="1">
    <source>
        <dbReference type="EMBL" id="MDX8418744.1"/>
    </source>
</evidence>
<evidence type="ECO:0000313" key="2">
    <source>
        <dbReference type="Proteomes" id="UP001286174"/>
    </source>
</evidence>
<proteinExistence type="predicted"/>
<name>A0AB35U246_9FIRM</name>
<dbReference type="AlphaFoldDB" id="A0AB35U246"/>
<keyword evidence="2" id="KW-1185">Reference proteome</keyword>
<comment type="caution">
    <text evidence="1">The sequence shown here is derived from an EMBL/GenBank/DDBJ whole genome shotgun (WGS) entry which is preliminary data.</text>
</comment>
<sequence>MCNYSDLIYENGIRKGKTEGIREQSLQTVQNMLHMGGFSDETIARISGISPAEVRQLRKKQLN</sequence>
<dbReference type="EMBL" id="JALBUR010000002">
    <property type="protein sequence ID" value="MDX8418744.1"/>
    <property type="molecule type" value="Genomic_DNA"/>
</dbReference>
<evidence type="ECO:0008006" key="3">
    <source>
        <dbReference type="Google" id="ProtNLM"/>
    </source>
</evidence>
<reference evidence="1 2" key="1">
    <citation type="submission" date="2022-03" db="EMBL/GenBank/DDBJ databases">
        <title>Novel taxa within the pig intestine.</title>
        <authorList>
            <person name="Wylensek D."/>
            <person name="Bishof K."/>
            <person name="Afrizal A."/>
            <person name="Clavel T."/>
        </authorList>
    </citation>
    <scope>NUCLEOTIDE SEQUENCE [LARGE SCALE GENOMIC DNA]</scope>
    <source>
        <strain evidence="1 2">CLA-KB-P133</strain>
    </source>
</reference>
<dbReference type="Proteomes" id="UP001286174">
    <property type="component" value="Unassembled WGS sequence"/>
</dbReference>
<gene>
    <name evidence="1" type="ORF">MOZ60_01395</name>
</gene>
<organism evidence="1 2">
    <name type="scientific">Grylomicrobium aquisgranensis</name>
    <dbReference type="NCBI Taxonomy" id="2926318"/>
    <lineage>
        <taxon>Bacteria</taxon>
        <taxon>Bacillati</taxon>
        <taxon>Bacillota</taxon>
        <taxon>Erysipelotrichia</taxon>
        <taxon>Erysipelotrichales</taxon>
        <taxon>Erysipelotrichaceae</taxon>
        <taxon>Grylomicrobium</taxon>
    </lineage>
</organism>